<dbReference type="InterPro" id="IPR028356">
    <property type="entry name" value="UDPglc_DH_euk"/>
</dbReference>
<dbReference type="InterPro" id="IPR036220">
    <property type="entry name" value="UDP-Glc/GDP-Man_DH_C_sf"/>
</dbReference>
<comment type="similarity">
    <text evidence="3">Belongs to the multicopper oxidase family.</text>
</comment>
<dbReference type="NCBIfam" id="TIGR03026">
    <property type="entry name" value="NDP-sugDHase"/>
    <property type="match status" value="1"/>
</dbReference>
<dbReference type="InterPro" id="IPR028357">
    <property type="entry name" value="UDPglc_DH_bac"/>
</dbReference>
<feature type="binding site" evidence="10">
    <location>
        <position position="90"/>
    </location>
    <ligand>
        <name>NAD(+)</name>
        <dbReference type="ChEBI" id="CHEBI:57540"/>
    </ligand>
</feature>
<feature type="binding site" evidence="9">
    <location>
        <begin position="265"/>
        <end position="269"/>
    </location>
    <ligand>
        <name>substrate</name>
    </ligand>
</feature>
<dbReference type="GO" id="GO:0005507">
    <property type="term" value="F:copper ion binding"/>
    <property type="evidence" value="ECO:0007669"/>
    <property type="project" value="InterPro"/>
</dbReference>
<dbReference type="Gene3D" id="1.20.5.100">
    <property type="entry name" value="Cytochrome c1, transmembrane anchor, C-terminal"/>
    <property type="match status" value="1"/>
</dbReference>
<dbReference type="Pfam" id="PF07731">
    <property type="entry name" value="Cu-oxidase_2"/>
    <property type="match status" value="1"/>
</dbReference>
<evidence type="ECO:0000256" key="4">
    <source>
        <dbReference type="ARBA" id="ARBA00012954"/>
    </source>
</evidence>
<comment type="caution">
    <text evidence="12">The sequence shown here is derived from an EMBL/GenBank/DDBJ whole genome shotgun (WGS) entry which is preliminary data.</text>
</comment>
<keyword evidence="5" id="KW-0560">Oxidoreductase</keyword>
<dbReference type="InterPro" id="IPR017476">
    <property type="entry name" value="UDP-Glc/GDP-Man"/>
</dbReference>
<dbReference type="FunFam" id="3.40.50.720:FF:000032">
    <property type="entry name" value="UDP-glucose 6-dehydrogenase"/>
    <property type="match status" value="1"/>
</dbReference>
<accession>A0A9W8I6W3</accession>
<dbReference type="Pfam" id="PF00984">
    <property type="entry name" value="UDPG_MGDP_dh"/>
    <property type="match status" value="1"/>
</dbReference>
<dbReference type="SUPFAM" id="SSF49503">
    <property type="entry name" value="Cupredoxins"/>
    <property type="match status" value="3"/>
</dbReference>
<evidence type="ECO:0000313" key="12">
    <source>
        <dbReference type="EMBL" id="KAJ2847295.1"/>
    </source>
</evidence>
<dbReference type="GO" id="GO:0006024">
    <property type="term" value="P:glycosaminoglycan biosynthetic process"/>
    <property type="evidence" value="ECO:0007669"/>
    <property type="project" value="TreeGrafter"/>
</dbReference>
<feature type="binding site" evidence="9">
    <location>
        <begin position="164"/>
        <end position="167"/>
    </location>
    <ligand>
        <name>substrate</name>
    </ligand>
</feature>
<evidence type="ECO:0000256" key="5">
    <source>
        <dbReference type="ARBA" id="ARBA00023002"/>
    </source>
</evidence>
<keyword evidence="6 10" id="KW-0520">NAD</keyword>
<dbReference type="InterPro" id="IPR001117">
    <property type="entry name" value="Cu-oxidase_2nd"/>
</dbReference>
<dbReference type="SUPFAM" id="SSF48179">
    <property type="entry name" value="6-phosphogluconate dehydrogenase C-terminal domain-like"/>
    <property type="match status" value="1"/>
</dbReference>
<dbReference type="InterPro" id="IPR008972">
    <property type="entry name" value="Cupredoxin"/>
</dbReference>
<name>A0A9W8I6W3_9FUNG</name>
<evidence type="ECO:0000256" key="1">
    <source>
        <dbReference type="ARBA" id="ARBA00004701"/>
    </source>
</evidence>
<dbReference type="Pfam" id="PF00394">
    <property type="entry name" value="Cu-oxidase"/>
    <property type="match status" value="1"/>
</dbReference>
<evidence type="ECO:0000256" key="9">
    <source>
        <dbReference type="PIRSR" id="PIRSR500134-2"/>
    </source>
</evidence>
<dbReference type="SUPFAM" id="SSF52413">
    <property type="entry name" value="UDP-glucose/GDP-mannose dehydrogenase C-terminal domain"/>
    <property type="match status" value="1"/>
</dbReference>
<evidence type="ECO:0000256" key="7">
    <source>
        <dbReference type="ARBA" id="ARBA00047473"/>
    </source>
</evidence>
<dbReference type="GO" id="GO:0000271">
    <property type="term" value="P:polysaccharide biosynthetic process"/>
    <property type="evidence" value="ECO:0007669"/>
    <property type="project" value="InterPro"/>
</dbReference>
<dbReference type="InterPro" id="IPR011707">
    <property type="entry name" value="Cu-oxidase-like_N"/>
</dbReference>
<feature type="binding site" evidence="10">
    <location>
        <position position="133"/>
    </location>
    <ligand>
        <name>NAD(+)</name>
        <dbReference type="ChEBI" id="CHEBI:57540"/>
    </ligand>
</feature>
<feature type="binding site" evidence="10">
    <location>
        <position position="279"/>
    </location>
    <ligand>
        <name>NAD(+)</name>
        <dbReference type="ChEBI" id="CHEBI:57540"/>
    </ligand>
</feature>
<dbReference type="InterPro" id="IPR014027">
    <property type="entry name" value="UDP-Glc/GDP-Man_DH_C"/>
</dbReference>
<evidence type="ECO:0000313" key="13">
    <source>
        <dbReference type="Proteomes" id="UP001139887"/>
    </source>
</evidence>
<dbReference type="GO" id="GO:0005634">
    <property type="term" value="C:nucleus"/>
    <property type="evidence" value="ECO:0007669"/>
    <property type="project" value="TreeGrafter"/>
</dbReference>
<dbReference type="OrthoDB" id="5059218at2759"/>
<dbReference type="InterPro" id="IPR001732">
    <property type="entry name" value="UDP-Glc/GDP-Man_DH_N"/>
</dbReference>
<dbReference type="Gene3D" id="3.40.50.720">
    <property type="entry name" value="NAD(P)-binding Rossmann-like Domain"/>
    <property type="match status" value="2"/>
</dbReference>
<feature type="binding site" evidence="9">
    <location>
        <position position="273"/>
    </location>
    <ligand>
        <name>substrate</name>
    </ligand>
</feature>
<dbReference type="GO" id="GO:0051287">
    <property type="term" value="F:NAD binding"/>
    <property type="evidence" value="ECO:0007669"/>
    <property type="project" value="InterPro"/>
</dbReference>
<keyword evidence="13" id="KW-1185">Reference proteome</keyword>
<dbReference type="PANTHER" id="PTHR11374">
    <property type="entry name" value="UDP-GLUCOSE DEHYDROGENASE/UDP-MANNAC DEHYDROGENASE"/>
    <property type="match status" value="1"/>
</dbReference>
<feature type="binding site" evidence="10">
    <location>
        <position position="167"/>
    </location>
    <ligand>
        <name>NAD(+)</name>
        <dbReference type="ChEBI" id="CHEBI:57540"/>
    </ligand>
</feature>
<feature type="binding site" evidence="10">
    <location>
        <position position="35"/>
    </location>
    <ligand>
        <name>NAD(+)</name>
        <dbReference type="ChEBI" id="CHEBI:57540"/>
    </ligand>
</feature>
<evidence type="ECO:0000256" key="3">
    <source>
        <dbReference type="ARBA" id="ARBA00010609"/>
    </source>
</evidence>
<feature type="binding site" evidence="9">
    <location>
        <position position="220"/>
    </location>
    <ligand>
        <name>substrate</name>
    </ligand>
</feature>
<evidence type="ECO:0000259" key="11">
    <source>
        <dbReference type="SMART" id="SM00984"/>
    </source>
</evidence>
<evidence type="ECO:0000256" key="10">
    <source>
        <dbReference type="PIRSR" id="PIRSR500134-3"/>
    </source>
</evidence>
<evidence type="ECO:0000256" key="8">
    <source>
        <dbReference type="PIRSR" id="PIRSR500134-1"/>
    </source>
</evidence>
<dbReference type="PIRSF" id="PIRSF000124">
    <property type="entry name" value="UDPglc_GDPman_dh"/>
    <property type="match status" value="1"/>
</dbReference>
<comment type="catalytic activity">
    <reaction evidence="7">
        <text>UDP-alpha-D-glucose + 2 NAD(+) + H2O = UDP-alpha-D-glucuronate + 2 NADH + 3 H(+)</text>
        <dbReference type="Rhea" id="RHEA:23596"/>
        <dbReference type="ChEBI" id="CHEBI:15377"/>
        <dbReference type="ChEBI" id="CHEBI:15378"/>
        <dbReference type="ChEBI" id="CHEBI:57540"/>
        <dbReference type="ChEBI" id="CHEBI:57945"/>
        <dbReference type="ChEBI" id="CHEBI:58052"/>
        <dbReference type="ChEBI" id="CHEBI:58885"/>
        <dbReference type="EC" id="1.1.1.22"/>
    </reaction>
</comment>
<feature type="active site" description="Nucleophile" evidence="8">
    <location>
        <position position="276"/>
    </location>
</feature>
<feature type="binding site" evidence="10">
    <location>
        <position position="40"/>
    </location>
    <ligand>
        <name>NAD(+)</name>
        <dbReference type="ChEBI" id="CHEBI:57540"/>
    </ligand>
</feature>
<dbReference type="Pfam" id="PF03720">
    <property type="entry name" value="UDPG_MGDP_dh_C"/>
    <property type="match status" value="1"/>
</dbReference>
<dbReference type="Gene3D" id="2.60.40.420">
    <property type="entry name" value="Cupredoxins - blue copper proteins"/>
    <property type="match status" value="3"/>
</dbReference>
<dbReference type="SMART" id="SM00984">
    <property type="entry name" value="UDPG_MGDP_dh_C"/>
    <property type="match status" value="1"/>
</dbReference>
<dbReference type="AlphaFoldDB" id="A0A9W8I6W3"/>
<feature type="non-terminal residue" evidence="12">
    <location>
        <position position="1"/>
    </location>
</feature>
<dbReference type="EMBL" id="JANBUW010000343">
    <property type="protein sequence ID" value="KAJ2847295.1"/>
    <property type="molecule type" value="Genomic_DNA"/>
</dbReference>
<organism evidence="12 13">
    <name type="scientific">Coemansia brasiliensis</name>
    <dbReference type="NCBI Taxonomy" id="2650707"/>
    <lineage>
        <taxon>Eukaryota</taxon>
        <taxon>Fungi</taxon>
        <taxon>Fungi incertae sedis</taxon>
        <taxon>Zoopagomycota</taxon>
        <taxon>Kickxellomycotina</taxon>
        <taxon>Kickxellomycetes</taxon>
        <taxon>Kickxellales</taxon>
        <taxon>Kickxellaceae</taxon>
        <taxon>Coemansia</taxon>
    </lineage>
</organism>
<reference evidence="12" key="1">
    <citation type="submission" date="2022-07" db="EMBL/GenBank/DDBJ databases">
        <title>Phylogenomic reconstructions and comparative analyses of Kickxellomycotina fungi.</title>
        <authorList>
            <person name="Reynolds N.K."/>
            <person name="Stajich J.E."/>
            <person name="Barry K."/>
            <person name="Grigoriev I.V."/>
            <person name="Crous P."/>
            <person name="Smith M.E."/>
        </authorList>
    </citation>
    <scope>NUCLEOTIDE SEQUENCE</scope>
    <source>
        <strain evidence="12">NRRL 1566</strain>
    </source>
</reference>
<dbReference type="InterPro" id="IPR011706">
    <property type="entry name" value="Cu-oxidase_C"/>
</dbReference>
<feature type="binding site" evidence="10">
    <location>
        <position position="346"/>
    </location>
    <ligand>
        <name>NAD(+)</name>
        <dbReference type="ChEBI" id="CHEBI:57540"/>
    </ligand>
</feature>
<dbReference type="EC" id="1.1.1.22" evidence="4"/>
<comment type="similarity">
    <text evidence="2">Belongs to the UDP-glucose/GDP-mannose dehydrogenase family.</text>
</comment>
<dbReference type="InterPro" id="IPR008927">
    <property type="entry name" value="6-PGluconate_DH-like_C_sf"/>
</dbReference>
<comment type="pathway">
    <text evidence="1">Nucleotide-sugar biosynthesis; UDP-alpha-D-glucuronate biosynthesis; UDP-alpha-D-glucuronate from UDP-alpha-D-glucose: step 1/1.</text>
</comment>
<dbReference type="InterPro" id="IPR036291">
    <property type="entry name" value="NAD(P)-bd_dom_sf"/>
</dbReference>
<evidence type="ECO:0000256" key="6">
    <source>
        <dbReference type="ARBA" id="ARBA00023027"/>
    </source>
</evidence>
<feature type="binding site" evidence="9">
    <location>
        <position position="339"/>
    </location>
    <ligand>
        <name>substrate</name>
    </ligand>
</feature>
<dbReference type="FunFam" id="1.20.5.100:FF:000001">
    <property type="entry name" value="UDP-glucose 6-dehydrogenase"/>
    <property type="match status" value="1"/>
</dbReference>
<feature type="domain" description="UDP-glucose/GDP-mannose dehydrogenase C-terminal" evidence="11">
    <location>
        <begin position="332"/>
        <end position="423"/>
    </location>
</feature>
<dbReference type="SUPFAM" id="SSF51735">
    <property type="entry name" value="NAD(P)-binding Rossmann-fold domains"/>
    <property type="match status" value="1"/>
</dbReference>
<gene>
    <name evidence="12" type="ORF">IWW36_003925</name>
</gene>
<dbReference type="Pfam" id="PF07732">
    <property type="entry name" value="Cu-oxidase_3"/>
    <property type="match status" value="1"/>
</dbReference>
<proteinExistence type="inferred from homology"/>
<evidence type="ECO:0000256" key="2">
    <source>
        <dbReference type="ARBA" id="ARBA00006601"/>
    </source>
</evidence>
<dbReference type="PIRSF" id="PIRSF500134">
    <property type="entry name" value="UDPglc_DH_bac"/>
    <property type="match status" value="1"/>
</dbReference>
<dbReference type="Pfam" id="PF03721">
    <property type="entry name" value="UDPG_MGDP_dh_N"/>
    <property type="match status" value="1"/>
</dbReference>
<dbReference type="PANTHER" id="PTHR11374:SF3">
    <property type="entry name" value="UDP-GLUCOSE 6-DEHYDROGENASE"/>
    <property type="match status" value="1"/>
</dbReference>
<dbReference type="GO" id="GO:0003979">
    <property type="term" value="F:UDP-glucose 6-dehydrogenase activity"/>
    <property type="evidence" value="ECO:0007669"/>
    <property type="project" value="UniProtKB-EC"/>
</dbReference>
<dbReference type="InterPro" id="IPR014026">
    <property type="entry name" value="UDP-Glc/GDP-Man_DH_dimer"/>
</dbReference>
<dbReference type="Proteomes" id="UP001139887">
    <property type="component" value="Unassembled WGS sequence"/>
</dbReference>
<sequence length="942" mass="103919">AKPTHVCCIGAGYVGGPTSAVMALKCPEIQFTVVDVDDTRIAAWNSDKLPVYEPGLDDIVYGQRGVNLHFSTDIDQAIVDADIIMIAVNTPPQQQPGCSRLGAATDLRSVEECARRIARVSQHSNPIVVEKSTVPCRTGELIANILRDNSHSHVNFTVLSNPEFLSEGTAIQDLLHPDRVIIGGYGNCSHAENALKAMYSHWVPKERILTMDLWSAELTKLASNALLAQRISSINSISAVCEAVGADISSVAQGCGLDSRIGSQFLRASVGFGGSCFHKDILSLIWLSSSLGLHDVAEYWNQVLLMNGSQMMRFVNNILQAFDGNMLGIRIAVLGFAYKADTADTRNTPAAFVCQQLLNKGANLSIYDPKVPGQHIRELLQIDSSEQGEISRLSVCQSAYMAATSSHAVVVLTPCKRINVFWDVGYIEGSRDGYYIRRYIGVNGTSPIPPIYATQGDNLELTIHNSLDVPTSIHAHGIYQNSTSYLDGTGMVSQCGILPGKSFTYRINTQQAGTFLLYGSNNHQEADGLRTALVIRSLNPRFDYDEDMLFTLEDWYPKTFHQKMGNINKPGVVFPPPPNYATGLVNGHNGNLTRPIRFSPGKKYRLNVASMAVTMWFKFNIPGHKLTVIEADGVETEPHTVDGLDLGPKQRYSVLVNAKKSSEFNYLYNATLYANFIPKWPGMNPRYYTGIVEYKKGVPVKSHSLPDDEQLEWSDETKLLASDHQPPLEPVDRQIELSAELFKAADGSSYFVLDKLPFATSKIPTLYSAMTMGSLAQNGTIYGPQANAHVLKHLEVVQVTIHNPSELYRSFHLHGHSFQVIAYGPAKNIPDDVKRPVRKTTKWPLRRDTITVASYESVAIRFKADNPGVWLLRCAMSTHYYLGLAMTFIEAPEILQQRQKIPFELQHICKQQNIGIHGNAAGNSGFNLTGLPPPPIRVINNS</sequence>
<protein>
    <recommendedName>
        <fullName evidence="4">UDP-glucose 6-dehydrogenase</fullName>
        <ecNumber evidence="4">1.1.1.22</ecNumber>
    </recommendedName>
</protein>